<feature type="domain" description="Bacterial alpha-L-rhamnosidase N-terminal" evidence="5">
    <location>
        <begin position="149"/>
        <end position="318"/>
    </location>
</feature>
<proteinExistence type="predicted"/>
<dbReference type="SUPFAM" id="SSF48208">
    <property type="entry name" value="Six-hairpin glycosidases"/>
    <property type="match status" value="1"/>
</dbReference>
<dbReference type="Gene3D" id="2.60.40.10">
    <property type="entry name" value="Immunoglobulins"/>
    <property type="match status" value="1"/>
</dbReference>
<evidence type="ECO:0000256" key="3">
    <source>
        <dbReference type="ARBA" id="ARBA00022801"/>
    </source>
</evidence>
<organism evidence="8 9">
    <name type="scientific">Microdochium bolleyi</name>
    <dbReference type="NCBI Taxonomy" id="196109"/>
    <lineage>
        <taxon>Eukaryota</taxon>
        <taxon>Fungi</taxon>
        <taxon>Dikarya</taxon>
        <taxon>Ascomycota</taxon>
        <taxon>Pezizomycotina</taxon>
        <taxon>Sordariomycetes</taxon>
        <taxon>Xylariomycetidae</taxon>
        <taxon>Xylariales</taxon>
        <taxon>Microdochiaceae</taxon>
        <taxon>Microdochium</taxon>
    </lineage>
</organism>
<evidence type="ECO:0000259" key="5">
    <source>
        <dbReference type="Pfam" id="PF08531"/>
    </source>
</evidence>
<dbReference type="EMBL" id="KQ964255">
    <property type="protein sequence ID" value="KXJ89391.1"/>
    <property type="molecule type" value="Genomic_DNA"/>
</dbReference>
<dbReference type="InterPro" id="IPR013737">
    <property type="entry name" value="Bac_rhamnosid_N"/>
</dbReference>
<dbReference type="Proteomes" id="UP000070501">
    <property type="component" value="Unassembled WGS sequence"/>
</dbReference>
<dbReference type="InterPro" id="IPR016007">
    <property type="entry name" value="Alpha_rhamnosid"/>
</dbReference>
<feature type="domain" description="Alpha-L-rhamnosidase six-hairpin glycosidase" evidence="6">
    <location>
        <begin position="442"/>
        <end position="782"/>
    </location>
</feature>
<sequence length="870" mass="97409">MFFTDLRTNGLRTPLGLDSLSPEFQWRLTEPPTSADAQTKCTLRVSRSRTFDLDTIEWESNTIDIEGQFSVRYEGKPLESRTRYYWCILIPGLGGGASTTHTSAEQSWFETGFFSPSDWTAQWISPVITQGRNDDKPIYLRGQVDIPRRPARGRAYATACGWYKLFINGVDVTGTALVPRWTPFDQYIEYQVYDITSALRVGTNYMSIVVADGRFRGHLGLEGRACYGTRLAALVQIETYCDNGTFISTGTNDMWRSFDGPIIHSDSKHGQVTDARHAPDEWLGLCQTHWPGEGLGPEGGLVETLPSPTTKLVSEEVERVQELFRIRCQSITRSPKGSQIIDFGQNLVGIVDIRLRGKTDSVVTLSYSEIVGKDGEVNLSYVAPWLMPDKPQRDIVHLSDEEVNYRPWFGIYGFRYVEVKGLDESLSILDVQGICQAAMSSSNFHCSDVRLEKLYQNVFWSTLGNLTDTATDCPTRERMGWTGDIQLFVPTTTKFFNVAPFFRRYLKNLAAEQLPNGNIPPFIPSGASRHRGGMSYFGQVTSQSTGWGDASVIVPWSLYWYYNDKAFLASQYGSMCRWVDSLAKRAREGTSWRRWFDPFASTIAQVFWDSPAISTAYLAHSADLLSRAAGVLGKEEDQALYHDLYQQTAKAWREAFVKDGGSRIAHDRQDDYIRGLAFSLLEPHQRKAATDRLVELVMAADFHLTTGFMSTGLLLPTLADNGRHDVAYRVLLQDTTPSWLYQVQAGATTTWETWEGYDKAGNAFMSHNHYAFGTVAQWLQEGVAGISPMTPGWRRIKIAPYIGGGLSRAGASVDTPHGLVKSSWSLDAATGRVELDVYIPYSCVAEVVMENGRVETVGPGRHLVSYHITT</sequence>
<dbReference type="Pfam" id="PF08531">
    <property type="entry name" value="Bac_rhamnosid_N"/>
    <property type="match status" value="1"/>
</dbReference>
<dbReference type="OrthoDB" id="10036721at2759"/>
<protein>
    <recommendedName>
        <fullName evidence="2">alpha-L-rhamnosidase</fullName>
        <ecNumber evidence="2">3.2.1.40</ecNumber>
    </recommendedName>
</protein>
<reference evidence="9" key="1">
    <citation type="submission" date="2016-02" db="EMBL/GenBank/DDBJ databases">
        <title>Draft genome sequence of Microdochium bolleyi, a fungal endophyte of beachgrass.</title>
        <authorList>
            <consortium name="DOE Joint Genome Institute"/>
            <person name="David A.S."/>
            <person name="May G."/>
            <person name="Haridas S."/>
            <person name="Lim J."/>
            <person name="Wang M."/>
            <person name="Labutti K."/>
            <person name="Lipzen A."/>
            <person name="Barry K."/>
            <person name="Grigoriev I.V."/>
        </authorList>
    </citation>
    <scope>NUCLEOTIDE SEQUENCE [LARGE SCALE GENOMIC DNA]</scope>
    <source>
        <strain evidence="9">J235TASD1</strain>
    </source>
</reference>
<dbReference type="STRING" id="196109.A0A136IWT6"/>
<evidence type="ECO:0000313" key="8">
    <source>
        <dbReference type="EMBL" id="KXJ89391.1"/>
    </source>
</evidence>
<dbReference type="Pfam" id="PF17390">
    <property type="entry name" value="Bac_rhamnosid_C"/>
    <property type="match status" value="1"/>
</dbReference>
<accession>A0A136IWT6</accession>
<dbReference type="AlphaFoldDB" id="A0A136IWT6"/>
<dbReference type="InterPro" id="IPR008928">
    <property type="entry name" value="6-hairpin_glycosidase_sf"/>
</dbReference>
<dbReference type="Gene3D" id="1.50.10.10">
    <property type="match status" value="1"/>
</dbReference>
<keyword evidence="3" id="KW-0378">Hydrolase</keyword>
<dbReference type="Pfam" id="PF25788">
    <property type="entry name" value="Ig_Rha78A_N"/>
    <property type="match status" value="1"/>
</dbReference>
<keyword evidence="9" id="KW-1185">Reference proteome</keyword>
<evidence type="ECO:0000259" key="7">
    <source>
        <dbReference type="Pfam" id="PF17390"/>
    </source>
</evidence>
<dbReference type="PANTHER" id="PTHR33307:SF6">
    <property type="entry name" value="ALPHA-RHAMNOSIDASE (EUROFUNG)-RELATED"/>
    <property type="match status" value="1"/>
</dbReference>
<dbReference type="Pfam" id="PF05592">
    <property type="entry name" value="Bac_rhamnosid"/>
    <property type="match status" value="1"/>
</dbReference>
<evidence type="ECO:0000313" key="9">
    <source>
        <dbReference type="Proteomes" id="UP000070501"/>
    </source>
</evidence>
<dbReference type="InterPro" id="IPR012341">
    <property type="entry name" value="6hp_glycosidase-like_sf"/>
</dbReference>
<evidence type="ECO:0000256" key="2">
    <source>
        <dbReference type="ARBA" id="ARBA00012652"/>
    </source>
</evidence>
<dbReference type="GO" id="GO:0030596">
    <property type="term" value="F:alpha-L-rhamnosidase activity"/>
    <property type="evidence" value="ECO:0007669"/>
    <property type="project" value="UniProtKB-EC"/>
</dbReference>
<dbReference type="GO" id="GO:0005975">
    <property type="term" value="P:carbohydrate metabolic process"/>
    <property type="evidence" value="ECO:0007669"/>
    <property type="project" value="InterPro"/>
</dbReference>
<dbReference type="Gene3D" id="2.60.120.260">
    <property type="entry name" value="Galactose-binding domain-like"/>
    <property type="match status" value="2"/>
</dbReference>
<dbReference type="InterPro" id="IPR013783">
    <property type="entry name" value="Ig-like_fold"/>
</dbReference>
<evidence type="ECO:0000256" key="1">
    <source>
        <dbReference type="ARBA" id="ARBA00001445"/>
    </source>
</evidence>
<dbReference type="EC" id="3.2.1.40" evidence="2"/>
<feature type="domain" description="Alpha-L-rhamnosidase concanavalin-like" evidence="4">
    <location>
        <begin position="333"/>
        <end position="433"/>
    </location>
</feature>
<dbReference type="InterPro" id="IPR035398">
    <property type="entry name" value="Bac_rhamnosid_C"/>
</dbReference>
<comment type="catalytic activity">
    <reaction evidence="1">
        <text>Hydrolysis of terminal non-reducing alpha-L-rhamnose residues in alpha-L-rhamnosides.</text>
        <dbReference type="EC" id="3.2.1.40"/>
    </reaction>
</comment>
<dbReference type="Pfam" id="PF17389">
    <property type="entry name" value="Bac_rhamnosid6H"/>
    <property type="match status" value="1"/>
</dbReference>
<dbReference type="InParanoid" id="A0A136IWT6"/>
<feature type="domain" description="Alpha-L-rhamnosidase C-terminal" evidence="7">
    <location>
        <begin position="785"/>
        <end position="857"/>
    </location>
</feature>
<evidence type="ECO:0000259" key="6">
    <source>
        <dbReference type="Pfam" id="PF17389"/>
    </source>
</evidence>
<gene>
    <name evidence="8" type="ORF">Micbo1qcDRAFT_149934</name>
</gene>
<dbReference type="Gene3D" id="2.60.420.10">
    <property type="entry name" value="Maltose phosphorylase, domain 3"/>
    <property type="match status" value="1"/>
</dbReference>
<evidence type="ECO:0000259" key="4">
    <source>
        <dbReference type="Pfam" id="PF05592"/>
    </source>
</evidence>
<dbReference type="InterPro" id="IPR008902">
    <property type="entry name" value="Rhamnosid_concanavalin"/>
</dbReference>
<name>A0A136IWT6_9PEZI</name>
<dbReference type="InterPro" id="IPR035396">
    <property type="entry name" value="Bac_rhamnosid6H"/>
</dbReference>
<dbReference type="PANTHER" id="PTHR33307">
    <property type="entry name" value="ALPHA-RHAMNOSIDASE (EUROFUNG)"/>
    <property type="match status" value="1"/>
</dbReference>